<sequence length="81" mass="8658">MSKAFLSDVFGWTINDYGSDRAGIRAAEWAGEIGGLNPHRGGSRRSLTTSPADAGSISRIRPATNSRRGLQREAVGPSRTK</sequence>
<name>A0ABW2AFV1_9MICO</name>
<reference evidence="3" key="1">
    <citation type="journal article" date="2019" name="Int. J. Syst. Evol. Microbiol.">
        <title>The Global Catalogue of Microorganisms (GCM) 10K type strain sequencing project: providing services to taxonomists for standard genome sequencing and annotation.</title>
        <authorList>
            <consortium name="The Broad Institute Genomics Platform"/>
            <consortium name="The Broad Institute Genome Sequencing Center for Infectious Disease"/>
            <person name="Wu L."/>
            <person name="Ma J."/>
        </authorList>
    </citation>
    <scope>NUCLEOTIDE SEQUENCE [LARGE SCALE GENOMIC DNA]</scope>
    <source>
        <strain evidence="3">CCUG 58127</strain>
    </source>
</reference>
<evidence type="ECO:0000313" key="3">
    <source>
        <dbReference type="Proteomes" id="UP001596298"/>
    </source>
</evidence>
<keyword evidence="3" id="KW-1185">Reference proteome</keyword>
<proteinExistence type="predicted"/>
<dbReference type="EMBL" id="JBHSWH010000001">
    <property type="protein sequence ID" value="MFC6705434.1"/>
    <property type="molecule type" value="Genomic_DNA"/>
</dbReference>
<gene>
    <name evidence="2" type="ORF">ACFQDH_09185</name>
</gene>
<evidence type="ECO:0000256" key="1">
    <source>
        <dbReference type="SAM" id="MobiDB-lite"/>
    </source>
</evidence>
<evidence type="ECO:0000313" key="2">
    <source>
        <dbReference type="EMBL" id="MFC6705434.1"/>
    </source>
</evidence>
<organism evidence="2 3">
    <name type="scientific">Flexivirga alba</name>
    <dbReference type="NCBI Taxonomy" id="702742"/>
    <lineage>
        <taxon>Bacteria</taxon>
        <taxon>Bacillati</taxon>
        <taxon>Actinomycetota</taxon>
        <taxon>Actinomycetes</taxon>
        <taxon>Micrococcales</taxon>
        <taxon>Dermacoccaceae</taxon>
        <taxon>Flexivirga</taxon>
    </lineage>
</organism>
<dbReference type="Proteomes" id="UP001596298">
    <property type="component" value="Unassembled WGS sequence"/>
</dbReference>
<comment type="caution">
    <text evidence="2">The sequence shown here is derived from an EMBL/GenBank/DDBJ whole genome shotgun (WGS) entry which is preliminary data.</text>
</comment>
<protein>
    <submittedName>
        <fullName evidence="2">Uncharacterized protein</fullName>
    </submittedName>
</protein>
<dbReference type="RefSeq" id="WP_382400561.1">
    <property type="nucleotide sequence ID" value="NZ_JBHSWH010000001.1"/>
</dbReference>
<feature type="region of interest" description="Disordered" evidence="1">
    <location>
        <begin position="35"/>
        <end position="81"/>
    </location>
</feature>
<accession>A0ABW2AFV1</accession>